<feature type="non-terminal residue" evidence="1">
    <location>
        <position position="1"/>
    </location>
</feature>
<comment type="caution">
    <text evidence="1">The sequence shown here is derived from an EMBL/GenBank/DDBJ whole genome shotgun (WGS) entry which is preliminary data.</text>
</comment>
<protein>
    <submittedName>
        <fullName evidence="1">Uncharacterized protein</fullName>
    </submittedName>
</protein>
<name>A0ABW4DM56_9BACL</name>
<organism evidence="1 2">
    <name type="scientific">Paenibacillus farraposensis</name>
    <dbReference type="NCBI Taxonomy" id="2807095"/>
    <lineage>
        <taxon>Bacteria</taxon>
        <taxon>Bacillati</taxon>
        <taxon>Bacillota</taxon>
        <taxon>Bacilli</taxon>
        <taxon>Bacillales</taxon>
        <taxon>Paenibacillaceae</taxon>
        <taxon>Paenibacillus</taxon>
    </lineage>
</organism>
<dbReference type="EMBL" id="JBHTNZ010000253">
    <property type="protein sequence ID" value="MFD1464436.1"/>
    <property type="molecule type" value="Genomic_DNA"/>
</dbReference>
<evidence type="ECO:0000313" key="2">
    <source>
        <dbReference type="Proteomes" id="UP001597340"/>
    </source>
</evidence>
<accession>A0ABW4DM56</accession>
<sequence length="72" mass="7906">GKLQLSLQTNAGTQSYLMLKVPHAVTSVSAVDDQGRTLEVHYTLYPAQSLIKINYLGTGSRVELTIQQSEDQ</sequence>
<proteinExistence type="predicted"/>
<gene>
    <name evidence="1" type="ORF">ACFQ5D_24750</name>
</gene>
<dbReference type="Proteomes" id="UP001597340">
    <property type="component" value="Unassembled WGS sequence"/>
</dbReference>
<keyword evidence="2" id="KW-1185">Reference proteome</keyword>
<evidence type="ECO:0000313" key="1">
    <source>
        <dbReference type="EMBL" id="MFD1464436.1"/>
    </source>
</evidence>
<dbReference type="RefSeq" id="WP_377571392.1">
    <property type="nucleotide sequence ID" value="NZ_JBHTNZ010000253.1"/>
</dbReference>
<reference evidence="2" key="1">
    <citation type="journal article" date="2019" name="Int. J. Syst. Evol. Microbiol.">
        <title>The Global Catalogue of Microorganisms (GCM) 10K type strain sequencing project: providing services to taxonomists for standard genome sequencing and annotation.</title>
        <authorList>
            <consortium name="The Broad Institute Genomics Platform"/>
            <consortium name="The Broad Institute Genome Sequencing Center for Infectious Disease"/>
            <person name="Wu L."/>
            <person name="Ma J."/>
        </authorList>
    </citation>
    <scope>NUCLEOTIDE SEQUENCE [LARGE SCALE GENOMIC DNA]</scope>
    <source>
        <strain evidence="2">CCM 9147</strain>
    </source>
</reference>